<feature type="transmembrane region" description="Helical" evidence="1">
    <location>
        <begin position="24"/>
        <end position="41"/>
    </location>
</feature>
<keyword evidence="1" id="KW-0812">Transmembrane</keyword>
<name>A0ABW2YYR5_9SPHI</name>
<dbReference type="EMBL" id="JBHTHU010000021">
    <property type="protein sequence ID" value="MFD0751634.1"/>
    <property type="molecule type" value="Genomic_DNA"/>
</dbReference>
<dbReference type="Proteomes" id="UP001596958">
    <property type="component" value="Unassembled WGS sequence"/>
</dbReference>
<reference evidence="3" key="1">
    <citation type="journal article" date="2019" name="Int. J. Syst. Evol. Microbiol.">
        <title>The Global Catalogue of Microorganisms (GCM) 10K type strain sequencing project: providing services to taxonomists for standard genome sequencing and annotation.</title>
        <authorList>
            <consortium name="The Broad Institute Genomics Platform"/>
            <consortium name="The Broad Institute Genome Sequencing Center for Infectious Disease"/>
            <person name="Wu L."/>
            <person name="Ma J."/>
        </authorList>
    </citation>
    <scope>NUCLEOTIDE SEQUENCE [LARGE SCALE GENOMIC DNA]</scope>
    <source>
        <strain evidence="3">CCUG 63418</strain>
    </source>
</reference>
<protein>
    <submittedName>
        <fullName evidence="2">Uncharacterized protein</fullName>
    </submittedName>
</protein>
<keyword evidence="3" id="KW-1185">Reference proteome</keyword>
<evidence type="ECO:0000313" key="2">
    <source>
        <dbReference type="EMBL" id="MFD0751634.1"/>
    </source>
</evidence>
<evidence type="ECO:0000313" key="3">
    <source>
        <dbReference type="Proteomes" id="UP001596958"/>
    </source>
</evidence>
<gene>
    <name evidence="2" type="ORF">ACFQZS_15895</name>
</gene>
<feature type="transmembrane region" description="Helical" evidence="1">
    <location>
        <begin position="53"/>
        <end position="75"/>
    </location>
</feature>
<organism evidence="2 3">
    <name type="scientific">Mucilaginibacter calamicampi</name>
    <dbReference type="NCBI Taxonomy" id="1302352"/>
    <lineage>
        <taxon>Bacteria</taxon>
        <taxon>Pseudomonadati</taxon>
        <taxon>Bacteroidota</taxon>
        <taxon>Sphingobacteriia</taxon>
        <taxon>Sphingobacteriales</taxon>
        <taxon>Sphingobacteriaceae</taxon>
        <taxon>Mucilaginibacter</taxon>
    </lineage>
</organism>
<keyword evidence="1" id="KW-0472">Membrane</keyword>
<proteinExistence type="predicted"/>
<dbReference type="RefSeq" id="WP_377101923.1">
    <property type="nucleotide sequence ID" value="NZ_JBHTHU010000021.1"/>
</dbReference>
<keyword evidence="1" id="KW-1133">Transmembrane helix</keyword>
<feature type="transmembrane region" description="Helical" evidence="1">
    <location>
        <begin position="87"/>
        <end position="111"/>
    </location>
</feature>
<comment type="caution">
    <text evidence="2">The sequence shown here is derived from an EMBL/GenBank/DDBJ whole genome shotgun (WGS) entry which is preliminary data.</text>
</comment>
<accession>A0ABW2YYR5</accession>
<sequence length="123" mass="14357">MTEPVINDQSAYISPKYFSKSKGFYRYSAYIFLWVILYPQIAKAIWPSGIMDAFFMAIPTLALYIITPVGIFYSIKSYTAKEPYNKYRAFYLFGHLFFLFILMALALSFYADLLTYSNSYSIK</sequence>
<evidence type="ECO:0000256" key="1">
    <source>
        <dbReference type="SAM" id="Phobius"/>
    </source>
</evidence>